<reference evidence="1 2" key="1">
    <citation type="journal article" date="2014" name="BMC Genomics">
        <title>Comparison of environmental and isolate Sulfobacillus genomes reveals diverse carbon, sulfur, nitrogen, and hydrogen metabolisms.</title>
        <authorList>
            <person name="Justice N.B."/>
            <person name="Norman A."/>
            <person name="Brown C.T."/>
            <person name="Singh A."/>
            <person name="Thomas B.C."/>
            <person name="Banfield J.F."/>
        </authorList>
    </citation>
    <scope>NUCLEOTIDE SEQUENCE [LARGE SCALE GENOMIC DNA]</scope>
    <source>
        <strain evidence="1">AMDSBA1</strain>
    </source>
</reference>
<comment type="caution">
    <text evidence="1">The sequence shown here is derived from an EMBL/GenBank/DDBJ whole genome shotgun (WGS) entry which is preliminary data.</text>
</comment>
<dbReference type="EMBL" id="PXYT01000014">
    <property type="protein sequence ID" value="PSR29694.1"/>
    <property type="molecule type" value="Genomic_DNA"/>
</dbReference>
<dbReference type="AlphaFoldDB" id="A0A2T2X5C3"/>
<protein>
    <submittedName>
        <fullName evidence="1">Uncharacterized protein</fullName>
    </submittedName>
</protein>
<name>A0A2T2X5C3_9FIRM</name>
<gene>
    <name evidence="1" type="ORF">C7B43_07845</name>
</gene>
<accession>A0A2T2X5C3</accession>
<organism evidence="1 2">
    <name type="scientific">Sulfobacillus benefaciens</name>
    <dbReference type="NCBI Taxonomy" id="453960"/>
    <lineage>
        <taxon>Bacteria</taxon>
        <taxon>Bacillati</taxon>
        <taxon>Bacillota</taxon>
        <taxon>Clostridia</taxon>
        <taxon>Eubacteriales</taxon>
        <taxon>Clostridiales Family XVII. Incertae Sedis</taxon>
        <taxon>Sulfobacillus</taxon>
    </lineage>
</organism>
<evidence type="ECO:0000313" key="1">
    <source>
        <dbReference type="EMBL" id="PSR29694.1"/>
    </source>
</evidence>
<dbReference type="Proteomes" id="UP000242699">
    <property type="component" value="Unassembled WGS sequence"/>
</dbReference>
<proteinExistence type="predicted"/>
<evidence type="ECO:0000313" key="2">
    <source>
        <dbReference type="Proteomes" id="UP000242699"/>
    </source>
</evidence>
<sequence>MARELPTPSQDADPAQWCRWAWLAGQTQCYSCLPVLRELIGNQAYDALVRKTALPSYWILSRVEDAIHLQETLLSQHDVALASVGIKHPHWWHEASWLDACQNWLGQDSLLDQAIVRILSWSHRPTLYARVPQEVMSRAGVVPDERLDWEAMWRLGQKYIGQGSLPGFEGFWPRHMSQWASGWLKWEEAVWRYRWRLREEERLVEWTHKKAHKIRVPDPPLVDMVPLPQAQSAEESITWMVLGLGYHRGAERTDTEAAAWDSIWSSWAASLNYALYEILSNVRITEWHIAGLSGSLRDSLYV</sequence>